<dbReference type="PATRIC" id="fig|1360.109.peg.1983"/>
<evidence type="ECO:0000313" key="1">
    <source>
        <dbReference type="EMBL" id="KSU19453.1"/>
    </source>
</evidence>
<proteinExistence type="predicted"/>
<organism evidence="1 2">
    <name type="scientific">Lactococcus lactis subsp. lactis</name>
    <name type="common">Streptococcus lactis</name>
    <dbReference type="NCBI Taxonomy" id="1360"/>
    <lineage>
        <taxon>Bacteria</taxon>
        <taxon>Bacillati</taxon>
        <taxon>Bacillota</taxon>
        <taxon>Bacilli</taxon>
        <taxon>Lactobacillales</taxon>
        <taxon>Streptococcaceae</taxon>
        <taxon>Lactococcus</taxon>
    </lineage>
</organism>
<protein>
    <submittedName>
        <fullName evidence="1">Phage protein</fullName>
    </submittedName>
</protein>
<dbReference type="EMBL" id="LKLS01000087">
    <property type="protein sequence ID" value="KSU19453.1"/>
    <property type="molecule type" value="Genomic_DNA"/>
</dbReference>
<dbReference type="AlphaFoldDB" id="A0A0V8E0T7"/>
<sequence>MSEIEKIARHIVRQEEERQVEKIKLESEIKALEEVLEHGISTEFVEDEVIYIYSPKTAHDMREKLEENYKQLHAQLTIPRSIADMLDAELNPLERESMLETFVLGINYLVLSDELMKFVLTGNNYHVISAYLAGKALGVDLVKVVER</sequence>
<name>A0A0V8E0T7_LACLL</name>
<accession>A0A0V8E0T7</accession>
<evidence type="ECO:0000313" key="2">
    <source>
        <dbReference type="Proteomes" id="UP000053612"/>
    </source>
</evidence>
<reference evidence="2" key="1">
    <citation type="submission" date="2015-10" db="EMBL/GenBank/DDBJ databases">
        <title>Draft Genome Sequences of 11 Lactococcus lactis subspecies cremoris strains.</title>
        <authorList>
            <person name="Wels M."/>
            <person name="Backus L."/>
            <person name="Boekhorst J."/>
            <person name="Dijkstra A."/>
            <person name="Beerthuizen M."/>
            <person name="Kelly W."/>
            <person name="Siezen R."/>
            <person name="Bachmann H."/>
            <person name="Van Hijum S."/>
        </authorList>
    </citation>
    <scope>NUCLEOTIDE SEQUENCE [LARGE SCALE GENOMIC DNA]</scope>
    <source>
        <strain evidence="2">LMG9449</strain>
    </source>
</reference>
<dbReference type="Proteomes" id="UP000053612">
    <property type="component" value="Unassembled WGS sequence"/>
</dbReference>
<gene>
    <name evidence="1" type="ORF">LMG9449_0684</name>
</gene>
<comment type="caution">
    <text evidence="1">The sequence shown here is derived from an EMBL/GenBank/DDBJ whole genome shotgun (WGS) entry which is preliminary data.</text>
</comment>